<feature type="transmembrane region" description="Helical" evidence="1">
    <location>
        <begin position="114"/>
        <end position="131"/>
    </location>
</feature>
<dbReference type="AlphaFoldDB" id="G8QWT0"/>
<evidence type="ECO:0000313" key="2">
    <source>
        <dbReference type="EMBL" id="AEV28374.1"/>
    </source>
</evidence>
<dbReference type="EMBL" id="CP003155">
    <property type="protein sequence ID" value="AEV28374.1"/>
    <property type="molecule type" value="Genomic_DNA"/>
</dbReference>
<feature type="transmembrane region" description="Helical" evidence="1">
    <location>
        <begin position="12"/>
        <end position="34"/>
    </location>
</feature>
<dbReference type="OrthoDB" id="369707at2"/>
<protein>
    <submittedName>
        <fullName evidence="2">Uncharacterized protein</fullName>
    </submittedName>
</protein>
<evidence type="ECO:0000313" key="3">
    <source>
        <dbReference type="Proteomes" id="UP000005632"/>
    </source>
</evidence>
<keyword evidence="1" id="KW-0812">Transmembrane</keyword>
<dbReference type="RefSeq" id="WP_014269223.1">
    <property type="nucleotide sequence ID" value="NC_016633.1"/>
</dbReference>
<dbReference type="eggNOG" id="ENOG50346KT">
    <property type="taxonomic scope" value="Bacteria"/>
</dbReference>
<keyword evidence="1" id="KW-0472">Membrane</keyword>
<proteinExistence type="predicted"/>
<feature type="transmembrane region" description="Helical" evidence="1">
    <location>
        <begin position="91"/>
        <end position="108"/>
    </location>
</feature>
<gene>
    <name evidence="2" type="ordered locus">SpiGrapes_0520</name>
</gene>
<keyword evidence="1" id="KW-1133">Transmembrane helix</keyword>
<keyword evidence="3" id="KW-1185">Reference proteome</keyword>
<feature type="transmembrane region" description="Helical" evidence="1">
    <location>
        <begin position="46"/>
        <end position="70"/>
    </location>
</feature>
<dbReference type="STRING" id="158190.SpiGrapes_0520"/>
<dbReference type="Proteomes" id="UP000005632">
    <property type="component" value="Chromosome"/>
</dbReference>
<name>G8QWT0_SPHPG</name>
<sequence length="151" mass="17131">MDMSEFFRIRRQAYLMIALTIAGLLLVFLLHRFFPDASFAREANRVNSVIALLATTLFAIGFPILLRTGYFQKGAKSGGLHVSDFSRMKHLVGYSVGIGEICMLFAYYVPIYTYHLYLTVLVGIYGIYSIFPSKDTYKKELRSFGVLDDNA</sequence>
<dbReference type="HOGENOM" id="CLU_1748515_0_0_12"/>
<organism evidence="2 3">
    <name type="scientific">Sphaerochaeta pleomorpha (strain ATCC BAA-1885 / DSM 22778 / Grapes)</name>
    <dbReference type="NCBI Taxonomy" id="158190"/>
    <lineage>
        <taxon>Bacteria</taxon>
        <taxon>Pseudomonadati</taxon>
        <taxon>Spirochaetota</taxon>
        <taxon>Spirochaetia</taxon>
        <taxon>Spirochaetales</taxon>
        <taxon>Sphaerochaetaceae</taxon>
        <taxon>Sphaerochaeta</taxon>
    </lineage>
</organism>
<dbReference type="KEGG" id="sgp:SpiGrapes_0520"/>
<accession>G8QWT0</accession>
<evidence type="ECO:0000256" key="1">
    <source>
        <dbReference type="SAM" id="Phobius"/>
    </source>
</evidence>
<reference evidence="2 3" key="1">
    <citation type="submission" date="2011-11" db="EMBL/GenBank/DDBJ databases">
        <title>Complete sequence of Spirochaeta sp. grapes.</title>
        <authorList>
            <consortium name="US DOE Joint Genome Institute"/>
            <person name="Lucas S."/>
            <person name="Han J."/>
            <person name="Lapidus A."/>
            <person name="Cheng J.-F."/>
            <person name="Goodwin L."/>
            <person name="Pitluck S."/>
            <person name="Peters L."/>
            <person name="Ovchinnikova G."/>
            <person name="Munk A.C."/>
            <person name="Detter J.C."/>
            <person name="Han C."/>
            <person name="Tapia R."/>
            <person name="Land M."/>
            <person name="Hauser L."/>
            <person name="Kyrpides N."/>
            <person name="Ivanova N."/>
            <person name="Pagani I."/>
            <person name="Ritalahtilisa K."/>
            <person name="Loeffler F."/>
            <person name="Woyke T."/>
        </authorList>
    </citation>
    <scope>NUCLEOTIDE SEQUENCE [LARGE SCALE GENOMIC DNA]</scope>
    <source>
        <strain evidence="3">ATCC BAA-1885 / DSM 22778 / Grapes</strain>
    </source>
</reference>